<proteinExistence type="inferred from homology"/>
<keyword evidence="2" id="KW-0210">Decarboxylase</keyword>
<dbReference type="InterPro" id="IPR002129">
    <property type="entry name" value="PyrdxlP-dep_de-COase"/>
</dbReference>
<keyword evidence="4 5" id="KW-0456">Lyase</keyword>
<keyword evidence="6" id="KW-1133">Transmembrane helix</keyword>
<dbReference type="Proteomes" id="UP001596356">
    <property type="component" value="Unassembled WGS sequence"/>
</dbReference>
<protein>
    <submittedName>
        <fullName evidence="7">Pyridoxal phosphate-dependent decarboxylase family protein</fullName>
    </submittedName>
</protein>
<name>A0ABW2AVP0_9MICO</name>
<evidence type="ECO:0000313" key="8">
    <source>
        <dbReference type="Proteomes" id="UP001596356"/>
    </source>
</evidence>
<evidence type="ECO:0000256" key="6">
    <source>
        <dbReference type="SAM" id="Phobius"/>
    </source>
</evidence>
<dbReference type="EMBL" id="JBHSWJ010000002">
    <property type="protein sequence ID" value="MFC6715211.1"/>
    <property type="molecule type" value="Genomic_DNA"/>
</dbReference>
<dbReference type="SUPFAM" id="SSF53383">
    <property type="entry name" value="PLP-dependent transferases"/>
    <property type="match status" value="1"/>
</dbReference>
<dbReference type="InterPro" id="IPR015421">
    <property type="entry name" value="PyrdxlP-dep_Trfase_major"/>
</dbReference>
<keyword evidence="8" id="KW-1185">Reference proteome</keyword>
<dbReference type="Pfam" id="PF00282">
    <property type="entry name" value="Pyridoxal_deC"/>
    <property type="match status" value="1"/>
</dbReference>
<dbReference type="RefSeq" id="WP_377824152.1">
    <property type="nucleotide sequence ID" value="NZ_JBHSWJ010000002.1"/>
</dbReference>
<comment type="cofactor">
    <cofactor evidence="1 5">
        <name>pyridoxal 5'-phosphate</name>
        <dbReference type="ChEBI" id="CHEBI:597326"/>
    </cofactor>
</comment>
<comment type="caution">
    <text evidence="7">The sequence shown here is derived from an EMBL/GenBank/DDBJ whole genome shotgun (WGS) entry which is preliminary data.</text>
</comment>
<evidence type="ECO:0000313" key="7">
    <source>
        <dbReference type="EMBL" id="MFC6715211.1"/>
    </source>
</evidence>
<gene>
    <name evidence="7" type="ORF">ACFQBT_15895</name>
</gene>
<sequence length="608" mass="65808">MHEFDETTRALGDEVLRYTKERLALDPVPLDFPRTKAELDTVAAGAISADGIGGLAAMRLFEEDLAPACLSIDHPRYLSFIPCAPTREAAMFDLIVGASSIYAGSWLEGSGAVYAENQALNWIASLVGLPASAGGVFVPGGTIGNLSALVAARATARARTGRRPYRVAATAGAHSSIQSACDVMDAELVPVDVEDWRLTGNNLRAMLEAEGTEDFFAVVATAGTTNFGIIDDLASVADVCEEYGLWLHIDGAYGGAGLAAPSVRSRYAGIERCDSFIVDPHKWLFAPFDCCALLYRDPNLARAAHTQHASYLDVLNDAEDWNPTDYSIGLTRRARGLPFWFSLVSNGTDAYTAAIERTLEVARYAEEQVALRPYVEAVRPADLSVLVFRRLGWEPADYYAWSDALLESQQGFVVSTSHAGRRWRGSRSSIRRPRRPTSTRSWIRWPDRLGHWSTGAVTVGSELRPALLGQSPRRMRTWLAGGLVVAAAYVGFLLFTGRFVIGAAALIHPVGDYWVPEAQTVSCFKDIAGTDDIQVVAATGADVKDVDVRLQSQTPAAIEIVATGSRNVFAGDVILAAHYQDRIVHLSEPRGNRPVTARGQSIEVCSGF</sequence>
<evidence type="ECO:0000256" key="1">
    <source>
        <dbReference type="ARBA" id="ARBA00001933"/>
    </source>
</evidence>
<keyword evidence="3 5" id="KW-0663">Pyridoxal phosphate</keyword>
<keyword evidence="6" id="KW-0812">Transmembrane</keyword>
<organism evidence="7 8">
    <name type="scientific">Branchiibius cervicis</name>
    <dbReference type="NCBI Taxonomy" id="908252"/>
    <lineage>
        <taxon>Bacteria</taxon>
        <taxon>Bacillati</taxon>
        <taxon>Actinomycetota</taxon>
        <taxon>Actinomycetes</taxon>
        <taxon>Micrococcales</taxon>
        <taxon>Dermacoccaceae</taxon>
        <taxon>Branchiibius</taxon>
    </lineage>
</organism>
<evidence type="ECO:0000256" key="3">
    <source>
        <dbReference type="ARBA" id="ARBA00022898"/>
    </source>
</evidence>
<comment type="similarity">
    <text evidence="5">Belongs to the group II decarboxylase family.</text>
</comment>
<feature type="transmembrane region" description="Helical" evidence="6">
    <location>
        <begin position="478"/>
        <end position="501"/>
    </location>
</feature>
<evidence type="ECO:0000256" key="4">
    <source>
        <dbReference type="ARBA" id="ARBA00023239"/>
    </source>
</evidence>
<evidence type="ECO:0000256" key="2">
    <source>
        <dbReference type="ARBA" id="ARBA00022793"/>
    </source>
</evidence>
<dbReference type="PANTHER" id="PTHR11999">
    <property type="entry name" value="GROUP II PYRIDOXAL-5-PHOSPHATE DECARBOXYLASE"/>
    <property type="match status" value="1"/>
</dbReference>
<dbReference type="PROSITE" id="PS00392">
    <property type="entry name" value="DDC_GAD_HDC_YDC"/>
    <property type="match status" value="1"/>
</dbReference>
<dbReference type="Gene3D" id="3.40.640.10">
    <property type="entry name" value="Type I PLP-dependent aspartate aminotransferase-like (Major domain)"/>
    <property type="match status" value="1"/>
</dbReference>
<dbReference type="PANTHER" id="PTHR11999:SF70">
    <property type="entry name" value="MIP05841P"/>
    <property type="match status" value="1"/>
</dbReference>
<dbReference type="InterPro" id="IPR010977">
    <property type="entry name" value="Aromatic_deC"/>
</dbReference>
<keyword evidence="6" id="KW-0472">Membrane</keyword>
<evidence type="ECO:0000256" key="5">
    <source>
        <dbReference type="RuleBase" id="RU000382"/>
    </source>
</evidence>
<dbReference type="InterPro" id="IPR015424">
    <property type="entry name" value="PyrdxlP-dep_Trfase"/>
</dbReference>
<accession>A0ABW2AVP0</accession>
<dbReference type="InterPro" id="IPR021115">
    <property type="entry name" value="Pyridoxal-P_BS"/>
</dbReference>
<reference evidence="8" key="1">
    <citation type="journal article" date="2019" name="Int. J. Syst. Evol. Microbiol.">
        <title>The Global Catalogue of Microorganisms (GCM) 10K type strain sequencing project: providing services to taxonomists for standard genome sequencing and annotation.</title>
        <authorList>
            <consortium name="The Broad Institute Genomics Platform"/>
            <consortium name="The Broad Institute Genome Sequencing Center for Infectious Disease"/>
            <person name="Wu L."/>
            <person name="Ma J."/>
        </authorList>
    </citation>
    <scope>NUCLEOTIDE SEQUENCE [LARGE SCALE GENOMIC DNA]</scope>
    <source>
        <strain evidence="8">NBRC 106593</strain>
    </source>
</reference>